<comment type="caution">
    <text evidence="1">The sequence shown here is derived from an EMBL/GenBank/DDBJ whole genome shotgun (WGS) entry which is preliminary data.</text>
</comment>
<name>A0A445CZJ7_ARAHY</name>
<reference evidence="1 2" key="1">
    <citation type="submission" date="2019-01" db="EMBL/GenBank/DDBJ databases">
        <title>Sequencing of cultivated peanut Arachis hypogaea provides insights into genome evolution and oil improvement.</title>
        <authorList>
            <person name="Chen X."/>
        </authorList>
    </citation>
    <scope>NUCLEOTIDE SEQUENCE [LARGE SCALE GENOMIC DNA]</scope>
    <source>
        <strain evidence="2">cv. Fuhuasheng</strain>
        <tissue evidence="1">Leaves</tissue>
    </source>
</reference>
<dbReference type="Proteomes" id="UP000289738">
    <property type="component" value="Chromosome A05"/>
</dbReference>
<dbReference type="EMBL" id="SDMP01000005">
    <property type="protein sequence ID" value="RYR56356.1"/>
    <property type="molecule type" value="Genomic_DNA"/>
</dbReference>
<dbReference type="AlphaFoldDB" id="A0A445CZJ7"/>
<evidence type="ECO:0000313" key="1">
    <source>
        <dbReference type="EMBL" id="RYR56356.1"/>
    </source>
</evidence>
<gene>
    <name evidence="1" type="ORF">Ahy_A05g022072</name>
</gene>
<protein>
    <submittedName>
        <fullName evidence="1">Uncharacterized protein</fullName>
    </submittedName>
</protein>
<keyword evidence="2" id="KW-1185">Reference proteome</keyword>
<proteinExistence type="predicted"/>
<accession>A0A445CZJ7</accession>
<sequence>MVLFHSPVVSHTLGLHKGGL</sequence>
<organism evidence="1 2">
    <name type="scientific">Arachis hypogaea</name>
    <name type="common">Peanut</name>
    <dbReference type="NCBI Taxonomy" id="3818"/>
    <lineage>
        <taxon>Eukaryota</taxon>
        <taxon>Viridiplantae</taxon>
        <taxon>Streptophyta</taxon>
        <taxon>Embryophyta</taxon>
        <taxon>Tracheophyta</taxon>
        <taxon>Spermatophyta</taxon>
        <taxon>Magnoliopsida</taxon>
        <taxon>eudicotyledons</taxon>
        <taxon>Gunneridae</taxon>
        <taxon>Pentapetalae</taxon>
        <taxon>rosids</taxon>
        <taxon>fabids</taxon>
        <taxon>Fabales</taxon>
        <taxon>Fabaceae</taxon>
        <taxon>Papilionoideae</taxon>
        <taxon>50 kb inversion clade</taxon>
        <taxon>dalbergioids sensu lato</taxon>
        <taxon>Dalbergieae</taxon>
        <taxon>Pterocarpus clade</taxon>
        <taxon>Arachis</taxon>
    </lineage>
</organism>
<evidence type="ECO:0000313" key="2">
    <source>
        <dbReference type="Proteomes" id="UP000289738"/>
    </source>
</evidence>